<evidence type="ECO:0000256" key="14">
    <source>
        <dbReference type="RuleBase" id="RU364109"/>
    </source>
</evidence>
<evidence type="ECO:0000256" key="10">
    <source>
        <dbReference type="ARBA" id="ARBA00023306"/>
    </source>
</evidence>
<comment type="similarity">
    <text evidence="2 14">Belongs to the PI3/PI4-kinase family.</text>
</comment>
<evidence type="ECO:0000256" key="5">
    <source>
        <dbReference type="ARBA" id="ARBA00022679"/>
    </source>
</evidence>
<dbReference type="InterPro" id="IPR011989">
    <property type="entry name" value="ARM-like"/>
</dbReference>
<dbReference type="InterPro" id="IPR009076">
    <property type="entry name" value="FRB_dom"/>
</dbReference>
<evidence type="ECO:0000256" key="4">
    <source>
        <dbReference type="ARBA" id="ARBA00022554"/>
    </source>
</evidence>
<dbReference type="GO" id="GO:0031932">
    <property type="term" value="C:TORC2 complex"/>
    <property type="evidence" value="ECO:0007669"/>
    <property type="project" value="TreeGrafter"/>
</dbReference>
<evidence type="ECO:0000259" key="17">
    <source>
        <dbReference type="PROSITE" id="PS51189"/>
    </source>
</evidence>
<dbReference type="FunFam" id="1.10.1070.11:FF:000020">
    <property type="entry name" value="Serine/threonine-protein kinase TOR"/>
    <property type="match status" value="1"/>
</dbReference>
<dbReference type="InterPro" id="IPR000403">
    <property type="entry name" value="PI3/4_kinase_cat_dom"/>
</dbReference>
<dbReference type="SMART" id="SM00146">
    <property type="entry name" value="PI3Kc"/>
    <property type="match status" value="1"/>
</dbReference>
<evidence type="ECO:0000256" key="6">
    <source>
        <dbReference type="ARBA" id="ARBA00022737"/>
    </source>
</evidence>
<dbReference type="InterPro" id="IPR050517">
    <property type="entry name" value="DDR_Repair_Kinase"/>
</dbReference>
<dbReference type="FunFam" id="3.30.1010.10:FF:000006">
    <property type="entry name" value="Serine/threonine-protein kinase TOR"/>
    <property type="match status" value="1"/>
</dbReference>
<dbReference type="Pfam" id="PF11865">
    <property type="entry name" value="mTOR_dom"/>
    <property type="match status" value="1"/>
</dbReference>
<comment type="catalytic activity">
    <reaction evidence="12 14">
        <text>L-threonyl-[protein] + ATP = O-phospho-L-threonyl-[protein] + ADP + H(+)</text>
        <dbReference type="Rhea" id="RHEA:46608"/>
        <dbReference type="Rhea" id="RHEA-COMP:11060"/>
        <dbReference type="Rhea" id="RHEA-COMP:11605"/>
        <dbReference type="ChEBI" id="CHEBI:15378"/>
        <dbReference type="ChEBI" id="CHEBI:30013"/>
        <dbReference type="ChEBI" id="CHEBI:30616"/>
        <dbReference type="ChEBI" id="CHEBI:61977"/>
        <dbReference type="ChEBI" id="CHEBI:456216"/>
        <dbReference type="EC" id="2.7.11.1"/>
    </reaction>
</comment>
<evidence type="ECO:0000256" key="12">
    <source>
        <dbReference type="ARBA" id="ARBA00047899"/>
    </source>
</evidence>
<dbReference type="GO" id="GO:0106310">
    <property type="term" value="F:protein serine kinase activity"/>
    <property type="evidence" value="ECO:0007669"/>
    <property type="project" value="RHEA"/>
</dbReference>
<dbReference type="Pfam" id="PF23593">
    <property type="entry name" value="HEAT_ATR"/>
    <property type="match status" value="1"/>
</dbReference>
<protein>
    <recommendedName>
        <fullName evidence="14">Serine/threonine-protein kinase TOR</fullName>
        <ecNumber evidence="14">2.7.11.1</ecNumber>
    </recommendedName>
</protein>
<dbReference type="GO" id="GO:1905356">
    <property type="term" value="P:regulation of snRNA pseudouridine synthesis"/>
    <property type="evidence" value="ECO:0007669"/>
    <property type="project" value="UniProtKB-ARBA"/>
</dbReference>
<dbReference type="OrthoDB" id="381190at2759"/>
<dbReference type="Proteomes" id="UP000196158">
    <property type="component" value="Unassembled WGS sequence"/>
</dbReference>
<keyword evidence="20" id="KW-1185">Reference proteome</keyword>
<evidence type="ECO:0000313" key="20">
    <source>
        <dbReference type="Proteomes" id="UP000196158"/>
    </source>
</evidence>
<dbReference type="GO" id="GO:0006995">
    <property type="term" value="P:cellular response to nitrogen starvation"/>
    <property type="evidence" value="ECO:0007669"/>
    <property type="project" value="UniProtKB-ARBA"/>
</dbReference>
<dbReference type="GO" id="GO:0042254">
    <property type="term" value="P:ribosome biogenesis"/>
    <property type="evidence" value="ECO:0007669"/>
    <property type="project" value="UniProtKB-ARBA"/>
</dbReference>
<dbReference type="SUPFAM" id="SSF56112">
    <property type="entry name" value="Protein kinase-like (PK-like)"/>
    <property type="match status" value="1"/>
</dbReference>
<dbReference type="InterPro" id="IPR026683">
    <property type="entry name" value="TOR_cat"/>
</dbReference>
<evidence type="ECO:0000256" key="8">
    <source>
        <dbReference type="ARBA" id="ARBA00022777"/>
    </source>
</evidence>
<feature type="domain" description="PI3K/PI4K catalytic" evidence="16">
    <location>
        <begin position="2077"/>
        <end position="2396"/>
    </location>
</feature>
<name>A0A1X7R126_9SACH</name>
<evidence type="ECO:0000259" key="16">
    <source>
        <dbReference type="PROSITE" id="PS50290"/>
    </source>
</evidence>
<dbReference type="InterPro" id="IPR011009">
    <property type="entry name" value="Kinase-like_dom_sf"/>
</dbReference>
<dbReference type="SMART" id="SM01343">
    <property type="entry name" value="FATC"/>
    <property type="match status" value="1"/>
</dbReference>
<keyword evidence="8 14" id="KW-0418">Kinase</keyword>
<evidence type="ECO:0000256" key="11">
    <source>
        <dbReference type="ARBA" id="ARBA00029427"/>
    </source>
</evidence>
<evidence type="ECO:0000256" key="15">
    <source>
        <dbReference type="SAM" id="MobiDB-lite"/>
    </source>
</evidence>
<evidence type="ECO:0000256" key="9">
    <source>
        <dbReference type="ARBA" id="ARBA00022840"/>
    </source>
</evidence>
<dbReference type="SMART" id="SM01346">
    <property type="entry name" value="DUF3385"/>
    <property type="match status" value="1"/>
</dbReference>
<dbReference type="PANTHER" id="PTHR11139">
    <property type="entry name" value="ATAXIA TELANGIECTASIA MUTATED ATM -RELATED"/>
    <property type="match status" value="1"/>
</dbReference>
<dbReference type="GO" id="GO:0038202">
    <property type="term" value="P:TORC1 signaling"/>
    <property type="evidence" value="ECO:0007669"/>
    <property type="project" value="TreeGrafter"/>
</dbReference>
<feature type="domain" description="FAT" evidence="17">
    <location>
        <begin position="1326"/>
        <end position="1903"/>
    </location>
</feature>
<feature type="domain" description="FATC" evidence="18">
    <location>
        <begin position="2422"/>
        <end position="2454"/>
    </location>
</feature>
<dbReference type="PANTHER" id="PTHR11139:SF9">
    <property type="entry name" value="SERINE_THREONINE-PROTEIN KINASE MTOR"/>
    <property type="match status" value="1"/>
</dbReference>
<dbReference type="GO" id="GO:0005886">
    <property type="term" value="C:plasma membrane"/>
    <property type="evidence" value="ECO:0007669"/>
    <property type="project" value="UniProtKB-SubCell"/>
</dbReference>
<keyword evidence="3 14" id="KW-0723">Serine/threonine-protein kinase</keyword>
<dbReference type="InterPro" id="IPR057564">
    <property type="entry name" value="HEAT_ATR"/>
</dbReference>
<dbReference type="GO" id="GO:0000329">
    <property type="term" value="C:fungal-type vacuole membrane"/>
    <property type="evidence" value="ECO:0007669"/>
    <property type="project" value="UniProtKB-ARBA"/>
</dbReference>
<keyword evidence="6" id="KW-0677">Repeat</keyword>
<dbReference type="GO" id="GO:0016242">
    <property type="term" value="P:negative regulation of macroautophagy"/>
    <property type="evidence" value="ECO:0007669"/>
    <property type="project" value="TreeGrafter"/>
</dbReference>
<evidence type="ECO:0000259" key="18">
    <source>
        <dbReference type="PROSITE" id="PS51190"/>
    </source>
</evidence>
<dbReference type="GO" id="GO:0031931">
    <property type="term" value="C:TORC1 complex"/>
    <property type="evidence" value="ECO:0007669"/>
    <property type="project" value="TreeGrafter"/>
</dbReference>
<keyword evidence="10" id="KW-0131">Cell cycle</keyword>
<comment type="subcellular location">
    <subcellularLocation>
        <location evidence="1">Cell membrane</location>
        <topology evidence="1">Peripheral membrane protein</topology>
        <orientation evidence="1">Cytoplasmic side</orientation>
    </subcellularLocation>
    <subcellularLocation>
        <location evidence="11">Vacuole membrane</location>
        <topology evidence="11">Peripheral membrane protein</topology>
        <orientation evidence="11">Cytoplasmic side</orientation>
    </subcellularLocation>
</comment>
<dbReference type="SUPFAM" id="SSF48371">
    <property type="entry name" value="ARM repeat"/>
    <property type="match status" value="2"/>
</dbReference>
<dbReference type="InterPro" id="IPR024585">
    <property type="entry name" value="mTOR_dom"/>
</dbReference>
<proteinExistence type="inferred from homology"/>
<dbReference type="InterPro" id="IPR018936">
    <property type="entry name" value="PI3/4_kinase_CS"/>
</dbReference>
<dbReference type="PROSITE" id="PS50290">
    <property type="entry name" value="PI3_4_KINASE_3"/>
    <property type="match status" value="1"/>
</dbReference>
<dbReference type="PROSITE" id="PS51190">
    <property type="entry name" value="FATC"/>
    <property type="match status" value="1"/>
</dbReference>
<feature type="region of interest" description="Disordered" evidence="15">
    <location>
        <begin position="1769"/>
        <end position="1788"/>
    </location>
</feature>
<dbReference type="GO" id="GO:0044877">
    <property type="term" value="F:protein-containing complex binding"/>
    <property type="evidence" value="ECO:0007669"/>
    <property type="project" value="InterPro"/>
</dbReference>
<dbReference type="FunFam" id="1.25.10.10:FF:000371">
    <property type="entry name" value="Serine/threonine-protein kinase TOR"/>
    <property type="match status" value="1"/>
</dbReference>
<dbReference type="EC" id="2.7.11.1" evidence="14"/>
<dbReference type="InterPro" id="IPR003152">
    <property type="entry name" value="FATC_dom"/>
</dbReference>
<dbReference type="InterPro" id="IPR014009">
    <property type="entry name" value="PIK_FAT"/>
</dbReference>
<dbReference type="PROSITE" id="PS51189">
    <property type="entry name" value="FAT"/>
    <property type="match status" value="1"/>
</dbReference>
<dbReference type="InterPro" id="IPR036940">
    <property type="entry name" value="PI3/4_kinase_cat_sf"/>
</dbReference>
<reference evidence="19 20" key="1">
    <citation type="submission" date="2017-04" db="EMBL/GenBank/DDBJ databases">
        <authorList>
            <person name="Afonso C.L."/>
            <person name="Miller P.J."/>
            <person name="Scott M.A."/>
            <person name="Spackman E."/>
            <person name="Goraichik I."/>
            <person name="Dimitrov K.M."/>
            <person name="Suarez D.L."/>
            <person name="Swayne D.E."/>
        </authorList>
    </citation>
    <scope>NUCLEOTIDE SEQUENCE [LARGE SCALE GENOMIC DNA]</scope>
</reference>
<dbReference type="Pfam" id="PF08771">
    <property type="entry name" value="FRB_dom"/>
    <property type="match status" value="1"/>
</dbReference>
<comment type="catalytic activity">
    <reaction evidence="13">
        <text>L-seryl-[protein] + ATP = O-phospho-L-seryl-[protein] + ADP + H(+)</text>
        <dbReference type="Rhea" id="RHEA:17989"/>
        <dbReference type="Rhea" id="RHEA-COMP:9863"/>
        <dbReference type="Rhea" id="RHEA-COMP:11604"/>
        <dbReference type="ChEBI" id="CHEBI:15378"/>
        <dbReference type="ChEBI" id="CHEBI:29999"/>
        <dbReference type="ChEBI" id="CHEBI:30616"/>
        <dbReference type="ChEBI" id="CHEBI:83421"/>
        <dbReference type="ChEBI" id="CHEBI:456216"/>
        <dbReference type="EC" id="2.7.11.1"/>
    </reaction>
</comment>
<dbReference type="PROSITE" id="PS00915">
    <property type="entry name" value="PI3_4_KINASE_1"/>
    <property type="match status" value="1"/>
</dbReference>
<dbReference type="CDD" id="cd05169">
    <property type="entry name" value="PIKKc_TOR"/>
    <property type="match status" value="1"/>
</dbReference>
<evidence type="ECO:0000256" key="1">
    <source>
        <dbReference type="ARBA" id="ARBA00004413"/>
    </source>
</evidence>
<organism evidence="19 20">
    <name type="scientific">Maudiozyma saulgeensis</name>
    <dbReference type="NCBI Taxonomy" id="1789683"/>
    <lineage>
        <taxon>Eukaryota</taxon>
        <taxon>Fungi</taxon>
        <taxon>Dikarya</taxon>
        <taxon>Ascomycota</taxon>
        <taxon>Saccharomycotina</taxon>
        <taxon>Saccharomycetes</taxon>
        <taxon>Saccharomycetales</taxon>
        <taxon>Saccharomycetaceae</taxon>
        <taxon>Maudiozyma</taxon>
    </lineage>
</organism>
<dbReference type="Pfam" id="PF02259">
    <property type="entry name" value="FAT"/>
    <property type="match status" value="1"/>
</dbReference>
<evidence type="ECO:0000256" key="3">
    <source>
        <dbReference type="ARBA" id="ARBA00022527"/>
    </source>
</evidence>
<dbReference type="EMBL" id="FXLY01000003">
    <property type="protein sequence ID" value="SMN19355.1"/>
    <property type="molecule type" value="Genomic_DNA"/>
</dbReference>
<dbReference type="Gene3D" id="1.20.120.150">
    <property type="entry name" value="FKBP12-rapamycin binding domain"/>
    <property type="match status" value="1"/>
</dbReference>
<evidence type="ECO:0000256" key="13">
    <source>
        <dbReference type="ARBA" id="ARBA00048679"/>
    </source>
</evidence>
<dbReference type="Pfam" id="PF02260">
    <property type="entry name" value="FATC"/>
    <property type="match status" value="1"/>
</dbReference>
<dbReference type="GO" id="GO:0005524">
    <property type="term" value="F:ATP binding"/>
    <property type="evidence" value="ECO:0007669"/>
    <property type="project" value="UniProtKB-KW"/>
</dbReference>
<dbReference type="GO" id="GO:0004674">
    <property type="term" value="F:protein serine/threonine kinase activity"/>
    <property type="evidence" value="ECO:0007669"/>
    <property type="project" value="UniProtKB-KW"/>
</dbReference>
<keyword evidence="4" id="KW-0926">Vacuole</keyword>
<accession>A0A1X7R126</accession>
<dbReference type="Gene3D" id="1.10.1070.11">
    <property type="entry name" value="Phosphatidylinositol 3-/4-kinase, catalytic domain"/>
    <property type="match status" value="1"/>
</dbReference>
<dbReference type="SUPFAM" id="SSF47212">
    <property type="entry name" value="FKBP12-rapamycin-binding domain of FKBP-rapamycin-associated protein (FRAP)"/>
    <property type="match status" value="1"/>
</dbReference>
<keyword evidence="7 14" id="KW-0547">Nucleotide-binding</keyword>
<keyword evidence="5 14" id="KW-0808">Transferase</keyword>
<dbReference type="STRING" id="1789683.A0A1X7R126"/>
<keyword evidence="9 14" id="KW-0067">ATP-binding</keyword>
<dbReference type="Gene3D" id="1.25.10.10">
    <property type="entry name" value="Leucine-rich Repeat Variant"/>
    <property type="match status" value="3"/>
</dbReference>
<gene>
    <name evidence="19" type="ORF">KASA_0P05533G</name>
</gene>
<dbReference type="GO" id="GO:0005634">
    <property type="term" value="C:nucleus"/>
    <property type="evidence" value="ECO:0007669"/>
    <property type="project" value="TreeGrafter"/>
</dbReference>
<dbReference type="FunFam" id="1.20.120.150:FF:000001">
    <property type="entry name" value="Serine/threonine-protein kinase TOR"/>
    <property type="match status" value="1"/>
</dbReference>
<dbReference type="InterPro" id="IPR036738">
    <property type="entry name" value="FRB_sf"/>
</dbReference>
<evidence type="ECO:0000313" key="19">
    <source>
        <dbReference type="EMBL" id="SMN19355.1"/>
    </source>
</evidence>
<evidence type="ECO:0000256" key="2">
    <source>
        <dbReference type="ARBA" id="ARBA00011031"/>
    </source>
</evidence>
<dbReference type="InterPro" id="IPR016024">
    <property type="entry name" value="ARM-type_fold"/>
</dbReference>
<dbReference type="InterPro" id="IPR003151">
    <property type="entry name" value="PIK-rel_kinase_FAT"/>
</dbReference>
<dbReference type="Gene3D" id="3.30.1010.10">
    <property type="entry name" value="Phosphatidylinositol 3-kinase Catalytic Subunit, Chain A, domain 4"/>
    <property type="match status" value="1"/>
</dbReference>
<dbReference type="Pfam" id="PF00454">
    <property type="entry name" value="PI3_PI4_kinase"/>
    <property type="match status" value="1"/>
</dbReference>
<evidence type="ECO:0000256" key="7">
    <source>
        <dbReference type="ARBA" id="ARBA00022741"/>
    </source>
</evidence>
<dbReference type="SMART" id="SM01345">
    <property type="entry name" value="Rapamycin_bind"/>
    <property type="match status" value="1"/>
</dbReference>
<sequence length="2454" mass="280421">MTILEETSQVLGNSHPNFMLSSTSIPLSSIVNTTTNNDDLVTSSHGLVTEPISYLQEFTTDESAVNSALLTLDSIFNKLKIDDPKEAETTSVYLETFLFSLLREVSIEEFQNFTNHINNKILELINSNKANENIAGILTIDKLVNLYTQIEELPNQTLRLTNHLRLLIPSDDENVMRLAANTLGKLTSPSGTLSSDFVETQVKICLEWLSTAPEQTSFKSRQENKKIAAILVLSSLSKHCPYIIYPYVTNILKNVRKTLNDHKASLRKDTALLIQYCLRIIQKRDRTLLIEWYQKLLDLCSTQINIGTNESIHSAMLIYKELLSLDNNFLIDSYDEIFQTIWDFRNNKLEFTRQEIYEITSMFAAYDPQLFSSIYLNQVILDYLSKLQEIKNTKNSIYDFDRPYILKSIGDISVEVESDIYPYVLSLIDVFSDELKTKYQERQKYEKEIFYGIVKLTETIGEDMESYLHNGLLDLMLACPLSTYMKNTLNTIIAAIPGLDFTINTRLLNLISLALSGKEFRIPGSPTPEGKFSKKKARVWRDNNEYRQNGRINSENNDCTILIQALTMLQSTTCQYSLIEFVQNCIIYYIEHTNYKVRELAAITCCDLLVNDGICKQMSVNALNTVSEILSKLLTVAITDIVPNIRLEILKHLDQNTDSQLAQPENIRLLFTVLNDEIFSIRVEVIKILGRLTTVNPAYVIPSLRKILLELLTELKYLKMARRNEESLTLLCSLISSTRGTCKPYLEPILQILLVKAKDKSGAVSSIALKAIGELAVVSGEDIKDYLTEVVPLIIETFQDQSNSFKRNAALKSFSQIASASGYVIDPLLDYPTLLSVLINILKSDSTQNVKRETVHLMGVIGALDPYRHQEAEETSDSHIALEQNAPPIDISLLMQNSSPTSDDYFPTVVITTLLKVLKDNSLVAHHTAVIQTIIHIYQTLGLGCIGFLPHIVPAFLYAIVNCQQSLLDYYFQQLGVLISIVKQHIRPYSEEIYRVILDFLPNPKLQFTIISVIESFCAALEGEFKIFVPETLTCFLTIFETDKSPKRKVSKKILKCLITFGPRLEDNFYLILPTLIRTSEFSSPDLKKEAIVTIGKLSRHIELSDISTRLVQTALRLLNSRDPAIIEATMNMLCLLLLQMRTGFMIYVTSINHVLVKNNITHKIYDQLVEKLMRKEDFPKTLVWNDDAAEEPQVSNSKQPVPEKLPINQEVLKATWDCSQQRTKEDWQEWIRRLSIQLLKESPSHALRACAGLASVYYPLARDLFNVSFVSIWTELYTQYQEDFIKSFCVALSSPQNPPEIHQALLNLVEFMEHDEKSLPIPLQILGEYAERSHAYAKALHFKEAKFIQEPIDNSIVESLISINNQLHQNDAAVGILKYVQKHHNLQLQETWYEKLERWEDALDAYNNKALRGEYTESITMGQMRSYHALSDWDNLSTLASSKWNNASPNLRKMMAPLAAGSAWGLGQWDKIQTYIDAMKPMTPDREFFSAVLDVHNNNFEEAESHIFNARDLLVTEISALISESYNRAYNVVVRSQLITELEEIIAFKKAPQNSEKRVFLKNTWNKRLLGCQRNVDVWQRVLKVRSLVIKPKQDMQIWIKFANLCRKNNKLNLAEKALNCLSDETMGANIIPSKATPSVVYAQLKYLWACGSKQEALRYLIGFTSRMAHDLGLDPSNMIAQTVNKSATVSSTYVEDYTKLLARCFLKQGEWRISLQPNWRTDNPDAILGSYLLATHFDSNWYKAWHNWALANFEVISAISAKRKAAEQASHNRRQHMGDNDTQNIDNDGTIMNSDEMLQRHVVPAIRGFFHSISLLSSLQDTLRLLTLWFTFGGAAEAAHAINDGFAMIKIDNWLEVLPQLISRIHQPDQTVSKSLLSLLSDLGKAHPQVLLNPLIVAIKSESESRRLAAMSIIEKMKIHSPTLVDQAELVSDELIRVAVLWHELWYEGLEDASRQFFGEHNTEKMFATLDPLHDLLKRDPETLREVGFQNSFGRDLNDAYEWVLNYKRTKDITNLNQAWDIYYNVFRRISRQLPQLQTLELQHVSPKLQAARNLDIAVFGTYVVGKPIVEIVYFDPVFVVISSKQRPRKFSVKGSDGRSYQYLLKGHEDIRQDSLVMQLFGLVNTLLENDPECFQRHLDIQRYPAIPLSPKSGLLGWVPNSDTFHVLIREHRDANKVPLNIEHWVMLQMAPDYDNLTWLEKIEVFQYAMENTKGQDLAQVLWLKSRSSESWLERRTVYTRSLSVMSMVGYILGLGDRHPSNLMLDRITGKVIHIDFGDCFEAAILREKFPEKVPFRLTRMLVNAMEVSGVEGSFRITCENVMRVLRNNKESLMAILEAFAFDPLIHWGFDLPTDKIREETGIQIPTTNPSELLRKGAITASDAAKMEIEQQTEIRNARAVLVLRRITNKLTGSDILKHHELNVVDQVDKLIMEATSIENLCQHYVGWCPFW</sequence>